<name>A0AAP0R2I3_LIQFO</name>
<evidence type="ECO:0000256" key="6">
    <source>
        <dbReference type="SAM" id="SignalP"/>
    </source>
</evidence>
<evidence type="ECO:0000313" key="8">
    <source>
        <dbReference type="EMBL" id="KAK9266220.1"/>
    </source>
</evidence>
<evidence type="ECO:0000313" key="9">
    <source>
        <dbReference type="Proteomes" id="UP001415857"/>
    </source>
</evidence>
<dbReference type="InterPro" id="IPR001461">
    <property type="entry name" value="Aspartic_peptidase_A1"/>
</dbReference>
<dbReference type="InterPro" id="IPR033121">
    <property type="entry name" value="PEPTIDASE_A1"/>
</dbReference>
<accession>A0AAP0R2I3</accession>
<sequence length="342" mass="37530">MEKRMMKKGKVSVVALFVLLLVSCSYASDDRPHKRRKSIPPSKALALNRVGSSVVFPMLGNVYPKGFYHVTLFVGQPPKPYFLDPDTGSDLTWLQCDAPCVHCTKAPHPPYKPSNDLVICKDPLCSSLHPPGHHDCKDPEQCDYFVEYADGSSSLGVLLRDVVPVNLTNGVQVRPRLAIGCGYDQVPGKYNYHPIDGVLGLGKGKSTIVSQLYNQGVVQNVLGHCLNSRGGFLFFGDDLYDSSRVVWTPMLSDDSYKHYSPGFAELTLGGKTTGFKNLRVIFDTGSTYTYLDSLAYQALISWVNGELAGKPLKEDRVMLSHSAGKAENLSKIFAMSKNTSSP</sequence>
<gene>
    <name evidence="8" type="ORF">L1049_012424</name>
</gene>
<evidence type="ECO:0000256" key="3">
    <source>
        <dbReference type="ARBA" id="ARBA00022750"/>
    </source>
</evidence>
<feature type="active site" evidence="5">
    <location>
        <position position="86"/>
    </location>
</feature>
<keyword evidence="2" id="KW-0645">Protease</keyword>
<evidence type="ECO:0000259" key="7">
    <source>
        <dbReference type="PROSITE" id="PS51767"/>
    </source>
</evidence>
<keyword evidence="3" id="KW-0064">Aspartyl protease</keyword>
<protein>
    <recommendedName>
        <fullName evidence="7">Peptidase A1 domain-containing protein</fullName>
    </recommendedName>
</protein>
<dbReference type="PANTHER" id="PTHR13683">
    <property type="entry name" value="ASPARTYL PROTEASES"/>
    <property type="match status" value="1"/>
</dbReference>
<evidence type="ECO:0000256" key="2">
    <source>
        <dbReference type="ARBA" id="ARBA00022670"/>
    </source>
</evidence>
<proteinExistence type="inferred from homology"/>
<evidence type="ECO:0000256" key="1">
    <source>
        <dbReference type="ARBA" id="ARBA00007447"/>
    </source>
</evidence>
<dbReference type="SUPFAM" id="SSF50630">
    <property type="entry name" value="Acid proteases"/>
    <property type="match status" value="1"/>
</dbReference>
<dbReference type="Proteomes" id="UP001415857">
    <property type="component" value="Unassembled WGS sequence"/>
</dbReference>
<keyword evidence="9" id="KW-1185">Reference proteome</keyword>
<comment type="caution">
    <text evidence="8">The sequence shown here is derived from an EMBL/GenBank/DDBJ whole genome shotgun (WGS) entry which is preliminary data.</text>
</comment>
<reference evidence="8 9" key="1">
    <citation type="journal article" date="2024" name="Plant J.">
        <title>Genome sequences and population genomics reveal climatic adaptation and genomic divergence between two closely related sweetgum species.</title>
        <authorList>
            <person name="Xu W.Q."/>
            <person name="Ren C.Q."/>
            <person name="Zhang X.Y."/>
            <person name="Comes H.P."/>
            <person name="Liu X.H."/>
            <person name="Li Y.G."/>
            <person name="Kettle C.J."/>
            <person name="Jalonen R."/>
            <person name="Gaisberger H."/>
            <person name="Ma Y.Z."/>
            <person name="Qiu Y.X."/>
        </authorList>
    </citation>
    <scope>NUCLEOTIDE SEQUENCE [LARGE SCALE GENOMIC DNA]</scope>
    <source>
        <strain evidence="8">Hangzhou</strain>
    </source>
</reference>
<dbReference type="PANTHER" id="PTHR13683:SF800">
    <property type="entry name" value="EUKARYOTIC ASPARTYL PROTEASE FAMILY PROTEIN"/>
    <property type="match status" value="1"/>
</dbReference>
<dbReference type="Pfam" id="PF14543">
    <property type="entry name" value="TAXi_N"/>
    <property type="match status" value="1"/>
</dbReference>
<organism evidence="8 9">
    <name type="scientific">Liquidambar formosana</name>
    <name type="common">Formosan gum</name>
    <dbReference type="NCBI Taxonomy" id="63359"/>
    <lineage>
        <taxon>Eukaryota</taxon>
        <taxon>Viridiplantae</taxon>
        <taxon>Streptophyta</taxon>
        <taxon>Embryophyta</taxon>
        <taxon>Tracheophyta</taxon>
        <taxon>Spermatophyta</taxon>
        <taxon>Magnoliopsida</taxon>
        <taxon>eudicotyledons</taxon>
        <taxon>Gunneridae</taxon>
        <taxon>Pentapetalae</taxon>
        <taxon>Saxifragales</taxon>
        <taxon>Altingiaceae</taxon>
        <taxon>Liquidambar</taxon>
    </lineage>
</organism>
<feature type="active site" evidence="5">
    <location>
        <position position="283"/>
    </location>
</feature>
<dbReference type="EMBL" id="JBBPBK010000203">
    <property type="protein sequence ID" value="KAK9266220.1"/>
    <property type="molecule type" value="Genomic_DNA"/>
</dbReference>
<dbReference type="AlphaFoldDB" id="A0AAP0R2I3"/>
<dbReference type="GO" id="GO:0006508">
    <property type="term" value="P:proteolysis"/>
    <property type="evidence" value="ECO:0007669"/>
    <property type="project" value="UniProtKB-KW"/>
</dbReference>
<evidence type="ECO:0000256" key="5">
    <source>
        <dbReference type="PIRSR" id="PIRSR601461-1"/>
    </source>
</evidence>
<dbReference type="Gene3D" id="2.40.70.10">
    <property type="entry name" value="Acid Proteases"/>
    <property type="match status" value="2"/>
</dbReference>
<keyword evidence="4" id="KW-0378">Hydrolase</keyword>
<feature type="domain" description="Peptidase A1" evidence="7">
    <location>
        <begin position="68"/>
        <end position="342"/>
    </location>
</feature>
<dbReference type="FunFam" id="2.40.70.10:FF:000015">
    <property type="entry name" value="Aspartyl protease family protein"/>
    <property type="match status" value="1"/>
</dbReference>
<dbReference type="InterPro" id="IPR021109">
    <property type="entry name" value="Peptidase_aspartic_dom_sf"/>
</dbReference>
<feature type="chain" id="PRO_5042828426" description="Peptidase A1 domain-containing protein" evidence="6">
    <location>
        <begin position="28"/>
        <end position="342"/>
    </location>
</feature>
<dbReference type="PROSITE" id="PS51767">
    <property type="entry name" value="PEPTIDASE_A1"/>
    <property type="match status" value="1"/>
</dbReference>
<keyword evidence="6" id="KW-0732">Signal</keyword>
<comment type="similarity">
    <text evidence="1">Belongs to the peptidase A1 family.</text>
</comment>
<evidence type="ECO:0000256" key="4">
    <source>
        <dbReference type="ARBA" id="ARBA00022801"/>
    </source>
</evidence>
<feature type="signal peptide" evidence="6">
    <location>
        <begin position="1"/>
        <end position="27"/>
    </location>
</feature>
<dbReference type="GO" id="GO:0004190">
    <property type="term" value="F:aspartic-type endopeptidase activity"/>
    <property type="evidence" value="ECO:0007669"/>
    <property type="project" value="UniProtKB-KW"/>
</dbReference>
<dbReference type="PROSITE" id="PS51257">
    <property type="entry name" value="PROKAR_LIPOPROTEIN"/>
    <property type="match status" value="1"/>
</dbReference>
<dbReference type="InterPro" id="IPR032861">
    <property type="entry name" value="TAXi_N"/>
</dbReference>